<keyword evidence="2" id="KW-1185">Reference proteome</keyword>
<dbReference type="AlphaFoldDB" id="A0A397U9G1"/>
<dbReference type="Proteomes" id="UP000266673">
    <property type="component" value="Unassembled WGS sequence"/>
</dbReference>
<name>A0A397U9G1_9GLOM</name>
<reference evidence="1 2" key="1">
    <citation type="submission" date="2018-06" db="EMBL/GenBank/DDBJ databases">
        <title>Comparative genomics reveals the genomic features of Rhizophagus irregularis, R. cerebriforme, R. diaphanum and Gigaspora rosea, and their symbiotic lifestyle signature.</title>
        <authorList>
            <person name="Morin E."/>
            <person name="San Clemente H."/>
            <person name="Chen E.C.H."/>
            <person name="De La Providencia I."/>
            <person name="Hainaut M."/>
            <person name="Kuo A."/>
            <person name="Kohler A."/>
            <person name="Murat C."/>
            <person name="Tang N."/>
            <person name="Roy S."/>
            <person name="Loubradou J."/>
            <person name="Henrissat B."/>
            <person name="Grigoriev I.V."/>
            <person name="Corradi N."/>
            <person name="Roux C."/>
            <person name="Martin F.M."/>
        </authorList>
    </citation>
    <scope>NUCLEOTIDE SEQUENCE [LARGE SCALE GENOMIC DNA]</scope>
    <source>
        <strain evidence="1 2">DAOM 194757</strain>
    </source>
</reference>
<evidence type="ECO:0000313" key="2">
    <source>
        <dbReference type="Proteomes" id="UP000266673"/>
    </source>
</evidence>
<protein>
    <submittedName>
        <fullName evidence="1">Uncharacterized protein</fullName>
    </submittedName>
</protein>
<comment type="caution">
    <text evidence="1">The sequence shown here is derived from an EMBL/GenBank/DDBJ whole genome shotgun (WGS) entry which is preliminary data.</text>
</comment>
<dbReference type="EMBL" id="QKWP01001933">
    <property type="protein sequence ID" value="RIB05718.1"/>
    <property type="molecule type" value="Genomic_DNA"/>
</dbReference>
<evidence type="ECO:0000313" key="1">
    <source>
        <dbReference type="EMBL" id="RIB05718.1"/>
    </source>
</evidence>
<gene>
    <name evidence="1" type="ORF">C2G38_2218905</name>
</gene>
<organism evidence="1 2">
    <name type="scientific">Gigaspora rosea</name>
    <dbReference type="NCBI Taxonomy" id="44941"/>
    <lineage>
        <taxon>Eukaryota</taxon>
        <taxon>Fungi</taxon>
        <taxon>Fungi incertae sedis</taxon>
        <taxon>Mucoromycota</taxon>
        <taxon>Glomeromycotina</taxon>
        <taxon>Glomeromycetes</taxon>
        <taxon>Diversisporales</taxon>
        <taxon>Gigasporaceae</taxon>
        <taxon>Gigaspora</taxon>
    </lineage>
</organism>
<sequence length="67" mass="7625">MNKCGSCNNHYLPEAFMLNGKKYKTYAICLIKKAEKRAEKKASPDINVNILEVISLEDLIIRILILS</sequence>
<dbReference type="OrthoDB" id="2382086at2759"/>
<accession>A0A397U9G1</accession>
<proteinExistence type="predicted"/>